<protein>
    <recommendedName>
        <fullName evidence="5">Glucose-methanol-choline oxidoreductase N-terminal domain-containing protein</fullName>
    </recommendedName>
</protein>
<accession>A0A9P0MT75</accession>
<evidence type="ECO:0000313" key="6">
    <source>
        <dbReference type="EMBL" id="CAH1404139.1"/>
    </source>
</evidence>
<dbReference type="GO" id="GO:0050660">
    <property type="term" value="F:flavin adenine dinucleotide binding"/>
    <property type="evidence" value="ECO:0007669"/>
    <property type="project" value="InterPro"/>
</dbReference>
<evidence type="ECO:0000256" key="2">
    <source>
        <dbReference type="PIRSR" id="PIRSR000137-2"/>
    </source>
</evidence>
<dbReference type="SUPFAM" id="SSF51905">
    <property type="entry name" value="FAD/NAD(P)-binding domain"/>
    <property type="match status" value="1"/>
</dbReference>
<dbReference type="Gene3D" id="3.50.50.60">
    <property type="entry name" value="FAD/NAD(P)-binding domain"/>
    <property type="match status" value="1"/>
</dbReference>
<evidence type="ECO:0000256" key="4">
    <source>
        <dbReference type="SAM" id="SignalP"/>
    </source>
</evidence>
<proteinExistence type="inferred from homology"/>
<gene>
    <name evidence="6" type="ORF">NEZAVI_LOCUS12605</name>
</gene>
<name>A0A9P0MT75_NEZVI</name>
<feature type="compositionally biased region" description="Basic residues" evidence="3">
    <location>
        <begin position="687"/>
        <end position="700"/>
    </location>
</feature>
<keyword evidence="7" id="KW-1185">Reference proteome</keyword>
<organism evidence="6 7">
    <name type="scientific">Nezara viridula</name>
    <name type="common">Southern green stink bug</name>
    <name type="synonym">Cimex viridulus</name>
    <dbReference type="NCBI Taxonomy" id="85310"/>
    <lineage>
        <taxon>Eukaryota</taxon>
        <taxon>Metazoa</taxon>
        <taxon>Ecdysozoa</taxon>
        <taxon>Arthropoda</taxon>
        <taxon>Hexapoda</taxon>
        <taxon>Insecta</taxon>
        <taxon>Pterygota</taxon>
        <taxon>Neoptera</taxon>
        <taxon>Paraneoptera</taxon>
        <taxon>Hemiptera</taxon>
        <taxon>Heteroptera</taxon>
        <taxon>Panheteroptera</taxon>
        <taxon>Pentatomomorpha</taxon>
        <taxon>Pentatomoidea</taxon>
        <taxon>Pentatomidae</taxon>
        <taxon>Pentatominae</taxon>
        <taxon>Nezara</taxon>
    </lineage>
</organism>
<evidence type="ECO:0000256" key="1">
    <source>
        <dbReference type="ARBA" id="ARBA00010790"/>
    </source>
</evidence>
<feature type="chain" id="PRO_5040193681" description="Glucose-methanol-choline oxidoreductase N-terminal domain-containing protein" evidence="4">
    <location>
        <begin position="22"/>
        <end position="700"/>
    </location>
</feature>
<dbReference type="InterPro" id="IPR000172">
    <property type="entry name" value="GMC_OxRdtase_N"/>
</dbReference>
<feature type="compositionally biased region" description="Basic and acidic residues" evidence="3">
    <location>
        <begin position="669"/>
        <end position="686"/>
    </location>
</feature>
<comment type="similarity">
    <text evidence="1">Belongs to the GMC oxidoreductase family.</text>
</comment>
<dbReference type="InterPro" id="IPR012132">
    <property type="entry name" value="GMC_OxRdtase"/>
</dbReference>
<dbReference type="InterPro" id="IPR036188">
    <property type="entry name" value="FAD/NAD-bd_sf"/>
</dbReference>
<reference evidence="6" key="1">
    <citation type="submission" date="2022-01" db="EMBL/GenBank/DDBJ databases">
        <authorList>
            <person name="King R."/>
        </authorList>
    </citation>
    <scope>NUCLEOTIDE SEQUENCE</scope>
</reference>
<evidence type="ECO:0000313" key="7">
    <source>
        <dbReference type="Proteomes" id="UP001152798"/>
    </source>
</evidence>
<dbReference type="OrthoDB" id="269227at2759"/>
<dbReference type="InterPro" id="IPR007867">
    <property type="entry name" value="GMC_OxRtase_C"/>
</dbReference>
<evidence type="ECO:0000256" key="3">
    <source>
        <dbReference type="SAM" id="MobiDB-lite"/>
    </source>
</evidence>
<dbReference type="PANTHER" id="PTHR11552:SF217">
    <property type="entry name" value="GLUCOSE DEHYDROGENASE [FAD, QUINONE]"/>
    <property type="match status" value="1"/>
</dbReference>
<dbReference type="Proteomes" id="UP001152798">
    <property type="component" value="Chromosome 6"/>
</dbReference>
<dbReference type="Gene3D" id="3.30.560.10">
    <property type="entry name" value="Glucose Oxidase, domain 3"/>
    <property type="match status" value="1"/>
</dbReference>
<evidence type="ECO:0000259" key="5">
    <source>
        <dbReference type="PROSITE" id="PS00624"/>
    </source>
</evidence>
<sequence>MRKSVQLLVLVSFLFADLVGSVEEEEEEDSPDRDETAAFLPSLLLGTATADLFNPCPKHTTGLAGQAFCELINILIVSQCLLAAPCSYPIDKAGGCSLPPTYDFIVVGGGTAGSVIAARLSEIAKWNVLLLEAGGDPPLTSDIPGFHWNLLRSDIDWEFKTERERGLFNGYMGRVNRWPRGKVLGGSSSLSSMLYVRGMAKEFDNLASIGVSGWSYPEVLKYFKRTEDMRDLSILNSPAASVLHSRGGPMTLSRFGERELIMDIIERAGAEMGHPSNFDINGANLAGFATRNQGTIRNGERLNTAKAFLNPIKKRKNLFVIKHAFVTKLLICHKTKRAFGVEYYYRNEKTLRHAHASKEIIVSAGTIGSPKILILSGVGPRNHLQELNVIVEKDSAVGLNLQDHLMFPGVPITLETGLEARAPLDVLDHAYEYLTRRTGPLSRIGATEVLGYLNLFGDDTPDILLQFLFFVANETEHLLDFMKGIGVEEDIYLQYRELNKRSDLLIPLPYLLHPKSRGYITLKSSDPDDSPVIRTGYLNNLFDLDAMLLAIRSIQSMAQTKPMKIFNSTIEFLSFPGCCGLEVDSDPYWACAISHLAGTGHNQVGTCRMGSCNDPYSVVDEALKVIGVNALRVADSSIIPKAQSALPLATTIMIGEKVSDMIKTDWRDTYEPHKCPTKQPIKDQRSKQRIHKNKTRKPKG</sequence>
<feature type="binding site" evidence="2">
    <location>
        <position position="183"/>
    </location>
    <ligand>
        <name>FAD</name>
        <dbReference type="ChEBI" id="CHEBI:57692"/>
    </ligand>
</feature>
<feature type="signal peptide" evidence="4">
    <location>
        <begin position="1"/>
        <end position="21"/>
    </location>
</feature>
<dbReference type="Pfam" id="PF00732">
    <property type="entry name" value="GMC_oxred_N"/>
    <property type="match status" value="1"/>
</dbReference>
<dbReference type="PANTHER" id="PTHR11552">
    <property type="entry name" value="GLUCOSE-METHANOL-CHOLINE GMC OXIDOREDUCTASE"/>
    <property type="match status" value="1"/>
</dbReference>
<dbReference type="SUPFAM" id="SSF54373">
    <property type="entry name" value="FAD-linked reductases, C-terminal domain"/>
    <property type="match status" value="1"/>
</dbReference>
<dbReference type="GO" id="GO:0016614">
    <property type="term" value="F:oxidoreductase activity, acting on CH-OH group of donors"/>
    <property type="evidence" value="ECO:0007669"/>
    <property type="project" value="InterPro"/>
</dbReference>
<dbReference type="PIRSF" id="PIRSF000137">
    <property type="entry name" value="Alcohol_oxidase"/>
    <property type="match status" value="1"/>
</dbReference>
<feature type="region of interest" description="Disordered" evidence="3">
    <location>
        <begin position="669"/>
        <end position="700"/>
    </location>
</feature>
<dbReference type="EMBL" id="OV725082">
    <property type="protein sequence ID" value="CAH1404139.1"/>
    <property type="molecule type" value="Genomic_DNA"/>
</dbReference>
<keyword evidence="2" id="KW-0274">FAD</keyword>
<comment type="cofactor">
    <cofactor evidence="2">
        <name>FAD</name>
        <dbReference type="ChEBI" id="CHEBI:57692"/>
    </cofactor>
</comment>
<dbReference type="PROSITE" id="PS00624">
    <property type="entry name" value="GMC_OXRED_2"/>
    <property type="match status" value="1"/>
</dbReference>
<dbReference type="AlphaFoldDB" id="A0A9P0MT75"/>
<feature type="domain" description="Glucose-methanol-choline oxidoreductase N-terminal" evidence="5">
    <location>
        <begin position="365"/>
        <end position="379"/>
    </location>
</feature>
<dbReference type="Pfam" id="PF05199">
    <property type="entry name" value="GMC_oxred_C"/>
    <property type="match status" value="1"/>
</dbReference>
<feature type="binding site" evidence="2">
    <location>
        <position position="326"/>
    </location>
    <ligand>
        <name>FAD</name>
        <dbReference type="ChEBI" id="CHEBI:57692"/>
    </ligand>
</feature>
<keyword evidence="2" id="KW-0285">Flavoprotein</keyword>
<keyword evidence="4" id="KW-0732">Signal</keyword>